<dbReference type="AlphaFoldDB" id="A0A382NHR8"/>
<dbReference type="SUPFAM" id="SSF52540">
    <property type="entry name" value="P-loop containing nucleoside triphosphate hydrolases"/>
    <property type="match status" value="1"/>
</dbReference>
<dbReference type="PROSITE" id="PS51192">
    <property type="entry name" value="HELICASE_ATP_BIND_1"/>
    <property type="match status" value="1"/>
</dbReference>
<dbReference type="GO" id="GO:0003676">
    <property type="term" value="F:nucleic acid binding"/>
    <property type="evidence" value="ECO:0007669"/>
    <property type="project" value="InterPro"/>
</dbReference>
<name>A0A382NHR8_9ZZZZ</name>
<dbReference type="Pfam" id="PF00270">
    <property type="entry name" value="DEAD"/>
    <property type="match status" value="1"/>
</dbReference>
<dbReference type="GO" id="GO:0005524">
    <property type="term" value="F:ATP binding"/>
    <property type="evidence" value="ECO:0007669"/>
    <property type="project" value="InterPro"/>
</dbReference>
<feature type="non-terminal residue" evidence="2">
    <location>
        <position position="1"/>
    </location>
</feature>
<evidence type="ECO:0000259" key="1">
    <source>
        <dbReference type="PROSITE" id="PS51192"/>
    </source>
</evidence>
<dbReference type="GO" id="GO:0043138">
    <property type="term" value="F:3'-5' DNA helicase activity"/>
    <property type="evidence" value="ECO:0007669"/>
    <property type="project" value="TreeGrafter"/>
</dbReference>
<dbReference type="GO" id="GO:0036297">
    <property type="term" value="P:interstrand cross-link repair"/>
    <property type="evidence" value="ECO:0007669"/>
    <property type="project" value="TreeGrafter"/>
</dbReference>
<dbReference type="InterPro" id="IPR027417">
    <property type="entry name" value="P-loop_NTPase"/>
</dbReference>
<proteinExistence type="predicted"/>
<dbReference type="GO" id="GO:0005634">
    <property type="term" value="C:nucleus"/>
    <property type="evidence" value="ECO:0007669"/>
    <property type="project" value="TreeGrafter"/>
</dbReference>
<feature type="domain" description="Helicase ATP-binding" evidence="1">
    <location>
        <begin position="98"/>
        <end position="343"/>
    </location>
</feature>
<dbReference type="SMART" id="SM00487">
    <property type="entry name" value="DEXDc"/>
    <property type="match status" value="1"/>
</dbReference>
<reference evidence="2" key="1">
    <citation type="submission" date="2018-05" db="EMBL/GenBank/DDBJ databases">
        <authorList>
            <person name="Lanie J.A."/>
            <person name="Ng W.-L."/>
            <person name="Kazmierczak K.M."/>
            <person name="Andrzejewski T.M."/>
            <person name="Davidsen T.M."/>
            <person name="Wayne K.J."/>
            <person name="Tettelin H."/>
            <person name="Glass J.I."/>
            <person name="Rusch D."/>
            <person name="Podicherti R."/>
            <person name="Tsui H.-C.T."/>
            <person name="Winkler M.E."/>
        </authorList>
    </citation>
    <scope>NUCLEOTIDE SEQUENCE</scope>
</reference>
<dbReference type="InterPro" id="IPR014001">
    <property type="entry name" value="Helicase_ATP-bd"/>
</dbReference>
<dbReference type="PANTHER" id="PTHR47957">
    <property type="entry name" value="ATP-DEPENDENT HELICASE HRQ1"/>
    <property type="match status" value="1"/>
</dbReference>
<gene>
    <name evidence="2" type="ORF">METZ01_LOCUS313460</name>
</gene>
<dbReference type="Gene3D" id="3.40.50.300">
    <property type="entry name" value="P-loop containing nucleotide triphosphate hydrolases"/>
    <property type="match status" value="1"/>
</dbReference>
<dbReference type="InterPro" id="IPR011545">
    <property type="entry name" value="DEAD/DEAH_box_helicase_dom"/>
</dbReference>
<organism evidence="2">
    <name type="scientific">marine metagenome</name>
    <dbReference type="NCBI Taxonomy" id="408172"/>
    <lineage>
        <taxon>unclassified sequences</taxon>
        <taxon>metagenomes</taxon>
        <taxon>ecological metagenomes</taxon>
    </lineage>
</organism>
<dbReference type="GO" id="GO:0006289">
    <property type="term" value="P:nucleotide-excision repair"/>
    <property type="evidence" value="ECO:0007669"/>
    <property type="project" value="TreeGrafter"/>
</dbReference>
<dbReference type="PANTHER" id="PTHR47957:SF3">
    <property type="entry name" value="ATP-DEPENDENT HELICASE HRQ1"/>
    <property type="match status" value="1"/>
</dbReference>
<feature type="non-terminal residue" evidence="2">
    <location>
        <position position="343"/>
    </location>
</feature>
<protein>
    <recommendedName>
        <fullName evidence="1">Helicase ATP-binding domain-containing protein</fullName>
    </recommendedName>
</protein>
<sequence length="343" mass="38827">VPNPVTAFERLRADLFRYYDTPFRVRLPEVLAERRSLLDHEGGQWREPWLEVMRNYAATGDGKERALKDAGASQELIDLAACGLLPHDDLFTHQRDALASALSGKNVVVSTGTGSGKTEAFLLPVLSALVEESRRWTGTSPPGANWWDQDDDDFEEQRGQETGRLPAMRALVMYPMNALVEDQLVRLRRAIDSPEARSWLDGNRGGHRFFFGRYTGRAPVAGSKTIDGVVNAAKVAELRERHRDDAARAAVVATDPDRRYYLPALDGAEMRSRWDMQAHPPDILISNYSMLNIMLMRQLERSIFDKTRTWLQESDANVFHVVVDELHMYRGTQGTEGAYLLRR</sequence>
<accession>A0A382NHR8</accession>
<evidence type="ECO:0000313" key="2">
    <source>
        <dbReference type="EMBL" id="SVC60606.1"/>
    </source>
</evidence>
<dbReference type="EMBL" id="UINC01100501">
    <property type="protein sequence ID" value="SVC60606.1"/>
    <property type="molecule type" value="Genomic_DNA"/>
</dbReference>